<dbReference type="InterPro" id="IPR013103">
    <property type="entry name" value="RVT_2"/>
</dbReference>
<dbReference type="PANTHER" id="PTHR11439">
    <property type="entry name" value="GAG-POL-RELATED RETROTRANSPOSON"/>
    <property type="match status" value="1"/>
</dbReference>
<feature type="domain" description="Reverse transcriptase Ty1/copia-type" evidence="1">
    <location>
        <begin position="123"/>
        <end position="366"/>
    </location>
</feature>
<proteinExistence type="predicted"/>
<sequence>MTDFLMTNLRRLSTPQQKKVNALTLPLLLLSEDASTHQPLDSLPIKSLPKGWVMDNVLDKAPKDISSNLDTSNILPEGQRRFTKAATYFNSSTPKTYSQAMNHLQANKWKSAIIEEISSIEENGVWQVVPLLQEANLLGSTWVFCEKEDHTGKVVRYKARLCVQGFSQIEGIDYNKIYAPNGRLASLRFLLSYCAINDFELHQMDVCTAFLHGITEEKVFMKYPEGYPHAIQPNTCLRLIKSLYGLKQSPRCWYKRLKDVFNTLKFKPFQADPCLFISTERSFCAVFLHVDDMLIGGKLETVEKFKSNIKRFFSMEDMIQVQFILGIKINRNQSSKTITLSQQLYIDKILKEFGMENCKPVTTPMDPGVRLVLSDETNQDRVSCYRKAVGLLNYLTSCSQPYLAYATSVLSQFLDKPLSCNVSAFKRILQYLQGTKNYELMLGGTIKNSEIIGYSDSNWGSNYNGRSFSVYGVLCGELIIWKAKKQPIVALSTTEAELCALAEVTQDTLWIEKLLYDFKLEPSIYLKFDNQGAIALCLNPVYQHRT</sequence>
<comment type="caution">
    <text evidence="2">The sequence shown here is derived from an EMBL/GenBank/DDBJ whole genome shotgun (WGS) entry which is preliminary data.</text>
</comment>
<reference evidence="2" key="1">
    <citation type="submission" date="2021-03" db="EMBL/GenBank/DDBJ databases">
        <title>Draft genome sequence of rust myrtle Austropuccinia psidii MF-1, a brazilian biotype.</title>
        <authorList>
            <person name="Quecine M.C."/>
            <person name="Pachon D.M.R."/>
            <person name="Bonatelli M.L."/>
            <person name="Correr F.H."/>
            <person name="Franceschini L.M."/>
            <person name="Leite T.F."/>
            <person name="Margarido G.R.A."/>
            <person name="Almeida C.A."/>
            <person name="Ferrarezi J.A."/>
            <person name="Labate C.A."/>
        </authorList>
    </citation>
    <scope>NUCLEOTIDE SEQUENCE</scope>
    <source>
        <strain evidence="2">MF-1</strain>
    </source>
</reference>
<dbReference type="OrthoDB" id="3344688at2759"/>
<dbReference type="PANTHER" id="PTHR11439:SF483">
    <property type="entry name" value="PEPTIDE SYNTHASE GLIP-LIKE, PUTATIVE (AFU_ORTHOLOGUE AFUA_3G12920)-RELATED"/>
    <property type="match status" value="1"/>
</dbReference>
<evidence type="ECO:0000313" key="2">
    <source>
        <dbReference type="EMBL" id="MBW0494905.1"/>
    </source>
</evidence>
<evidence type="ECO:0000259" key="1">
    <source>
        <dbReference type="Pfam" id="PF07727"/>
    </source>
</evidence>
<name>A0A9Q3HAD9_9BASI</name>
<protein>
    <recommendedName>
        <fullName evidence="1">Reverse transcriptase Ty1/copia-type domain-containing protein</fullName>
    </recommendedName>
</protein>
<dbReference type="SUPFAM" id="SSF56672">
    <property type="entry name" value="DNA/RNA polymerases"/>
    <property type="match status" value="1"/>
</dbReference>
<dbReference type="Proteomes" id="UP000765509">
    <property type="component" value="Unassembled WGS sequence"/>
</dbReference>
<gene>
    <name evidence="2" type="ORF">O181_034620</name>
</gene>
<keyword evidence="3" id="KW-1185">Reference proteome</keyword>
<dbReference type="CDD" id="cd09272">
    <property type="entry name" value="RNase_HI_RT_Ty1"/>
    <property type="match status" value="1"/>
</dbReference>
<dbReference type="Pfam" id="PF07727">
    <property type="entry name" value="RVT_2"/>
    <property type="match status" value="1"/>
</dbReference>
<dbReference type="EMBL" id="AVOT02012813">
    <property type="protein sequence ID" value="MBW0494905.1"/>
    <property type="molecule type" value="Genomic_DNA"/>
</dbReference>
<dbReference type="InterPro" id="IPR043502">
    <property type="entry name" value="DNA/RNA_pol_sf"/>
</dbReference>
<organism evidence="2 3">
    <name type="scientific">Austropuccinia psidii MF-1</name>
    <dbReference type="NCBI Taxonomy" id="1389203"/>
    <lineage>
        <taxon>Eukaryota</taxon>
        <taxon>Fungi</taxon>
        <taxon>Dikarya</taxon>
        <taxon>Basidiomycota</taxon>
        <taxon>Pucciniomycotina</taxon>
        <taxon>Pucciniomycetes</taxon>
        <taxon>Pucciniales</taxon>
        <taxon>Sphaerophragmiaceae</taxon>
        <taxon>Austropuccinia</taxon>
    </lineage>
</organism>
<accession>A0A9Q3HAD9</accession>
<evidence type="ECO:0000313" key="3">
    <source>
        <dbReference type="Proteomes" id="UP000765509"/>
    </source>
</evidence>
<dbReference type="AlphaFoldDB" id="A0A9Q3HAD9"/>